<accession>A0A919SXS3</accession>
<keyword evidence="3" id="KW-1185">Reference proteome</keyword>
<organism evidence="2 3">
    <name type="scientific">Actinoplanes auranticolor</name>
    <dbReference type="NCBI Taxonomy" id="47988"/>
    <lineage>
        <taxon>Bacteria</taxon>
        <taxon>Bacillati</taxon>
        <taxon>Actinomycetota</taxon>
        <taxon>Actinomycetes</taxon>
        <taxon>Micromonosporales</taxon>
        <taxon>Micromonosporaceae</taxon>
        <taxon>Actinoplanes</taxon>
    </lineage>
</organism>
<comment type="caution">
    <text evidence="2">The sequence shown here is derived from an EMBL/GenBank/DDBJ whole genome shotgun (WGS) entry which is preliminary data.</text>
</comment>
<evidence type="ECO:0000313" key="3">
    <source>
        <dbReference type="Proteomes" id="UP000681340"/>
    </source>
</evidence>
<name>A0A919SXS3_9ACTN</name>
<dbReference type="AlphaFoldDB" id="A0A919SXS3"/>
<protein>
    <submittedName>
        <fullName evidence="2">Uncharacterized protein</fullName>
    </submittedName>
</protein>
<dbReference type="EMBL" id="BOQL01000102">
    <property type="protein sequence ID" value="GIM80656.1"/>
    <property type="molecule type" value="Genomic_DNA"/>
</dbReference>
<dbReference type="Proteomes" id="UP000681340">
    <property type="component" value="Unassembled WGS sequence"/>
</dbReference>
<gene>
    <name evidence="2" type="ORF">Aau02nite_91570</name>
</gene>
<evidence type="ECO:0000256" key="1">
    <source>
        <dbReference type="SAM" id="MobiDB-lite"/>
    </source>
</evidence>
<evidence type="ECO:0000313" key="2">
    <source>
        <dbReference type="EMBL" id="GIM80656.1"/>
    </source>
</evidence>
<proteinExistence type="predicted"/>
<reference evidence="2" key="1">
    <citation type="submission" date="2021-03" db="EMBL/GenBank/DDBJ databases">
        <title>Whole genome shotgun sequence of Actinoplanes auranticolor NBRC 12245.</title>
        <authorList>
            <person name="Komaki H."/>
            <person name="Tamura T."/>
        </authorList>
    </citation>
    <scope>NUCLEOTIDE SEQUENCE</scope>
    <source>
        <strain evidence="2">NBRC 12245</strain>
    </source>
</reference>
<sequence>MPDPPVDDGCGFAVEVSLPVTVGADADADPAGESVPEVHPASETPRIEAHAARRTEVVLIGKFLSVNGSHHSALHSHPPHFMVRAHLRLIPPVPPEGDHGRAIGVALLGTSVLAEMRRCISNSKQVRWIA</sequence>
<feature type="region of interest" description="Disordered" evidence="1">
    <location>
        <begin position="23"/>
        <end position="49"/>
    </location>
</feature>